<feature type="region of interest" description="Disordered" evidence="1">
    <location>
        <begin position="1"/>
        <end position="29"/>
    </location>
</feature>
<organism evidence="3 4">
    <name type="scientific">Pararhodospirillum oryzae</name>
    <dbReference type="NCBI Taxonomy" id="478448"/>
    <lineage>
        <taxon>Bacteria</taxon>
        <taxon>Pseudomonadati</taxon>
        <taxon>Pseudomonadota</taxon>
        <taxon>Alphaproteobacteria</taxon>
        <taxon>Rhodospirillales</taxon>
        <taxon>Rhodospirillaceae</taxon>
        <taxon>Pararhodospirillum</taxon>
    </lineage>
</organism>
<gene>
    <name evidence="3" type="ORF">ROR02_20860</name>
</gene>
<reference evidence="3 4" key="1">
    <citation type="submission" date="2019-07" db="EMBL/GenBank/DDBJ databases">
        <title>Whole genome shotgun sequence of Rhodospirillum oryzae NBRC 107573.</title>
        <authorList>
            <person name="Hosoyama A."/>
            <person name="Uohara A."/>
            <person name="Ohji S."/>
            <person name="Ichikawa N."/>
        </authorList>
    </citation>
    <scope>NUCLEOTIDE SEQUENCE [LARGE SCALE GENOMIC DNA]</scope>
    <source>
        <strain evidence="3 4">NBRC 107573</strain>
    </source>
</reference>
<name>A0A512H928_9PROT</name>
<feature type="domain" description="NrS-1 polymerase-like helicase" evidence="2">
    <location>
        <begin position="173"/>
        <end position="281"/>
    </location>
</feature>
<comment type="caution">
    <text evidence="3">The sequence shown here is derived from an EMBL/GenBank/DDBJ whole genome shotgun (WGS) entry which is preliminary data.</text>
</comment>
<dbReference type="OrthoDB" id="8215052at2"/>
<dbReference type="SUPFAM" id="SSF52540">
    <property type="entry name" value="P-loop containing nucleoside triphosphate hydrolases"/>
    <property type="match status" value="1"/>
</dbReference>
<keyword evidence="4" id="KW-1185">Reference proteome</keyword>
<dbReference type="Pfam" id="PF19263">
    <property type="entry name" value="DUF5906"/>
    <property type="match status" value="1"/>
</dbReference>
<sequence length="453" mass="51346">MSKNTISLDEARRRRNAAKKQQDQDPTAPLDRLNETCALVIMGSGVRIVRHGTDAKGKSSVSFLTEAAFTTLFGNETVVLDKKPVKTGQAWLEWPGRRTFEGITFAPGQETPGHYNLWRGFAVEPCEGDCSLFLDHLRVNVCAEDPVIYAWVVGWFAQMVQDPMTKPGTALVLRGGMGAGKTIVGEVIGSLFPHHYRLVDSPRYVTGQFNAHMADCLFLQVDEGVWAGDKTAEGRIKGLITSSHQMVEQKGVEPVTLPNLVRLLITSNEGWVVPAGKEERRFCVLDMADHAKGNHEYFGEMLSQLENGGRGALLKHLLDYDYSQINLRQPPRTVALDDQKIRSMPSIERWWMGRLVDGAITRDVECWPPSYSKRAMYDDYIKESDRIGERRRASEPEFWTRLRKIMPSLEEKRIRTANGERERHILLPDLETCRDAFRDLYGLAGDHWSRWSE</sequence>
<evidence type="ECO:0000313" key="3">
    <source>
        <dbReference type="EMBL" id="GEO81955.1"/>
    </source>
</evidence>
<dbReference type="EMBL" id="BJZO01000054">
    <property type="protein sequence ID" value="GEO81955.1"/>
    <property type="molecule type" value="Genomic_DNA"/>
</dbReference>
<dbReference type="Proteomes" id="UP000321567">
    <property type="component" value="Unassembled WGS sequence"/>
</dbReference>
<dbReference type="RefSeq" id="WP_147163973.1">
    <property type="nucleotide sequence ID" value="NZ_BJZO01000054.1"/>
</dbReference>
<accession>A0A512H928</accession>
<protein>
    <recommendedName>
        <fullName evidence="2">NrS-1 polymerase-like helicase domain-containing protein</fullName>
    </recommendedName>
</protein>
<evidence type="ECO:0000256" key="1">
    <source>
        <dbReference type="SAM" id="MobiDB-lite"/>
    </source>
</evidence>
<evidence type="ECO:0000313" key="4">
    <source>
        <dbReference type="Proteomes" id="UP000321567"/>
    </source>
</evidence>
<evidence type="ECO:0000259" key="2">
    <source>
        <dbReference type="Pfam" id="PF19263"/>
    </source>
</evidence>
<dbReference type="InterPro" id="IPR027417">
    <property type="entry name" value="P-loop_NTPase"/>
</dbReference>
<proteinExistence type="predicted"/>
<dbReference type="InterPro" id="IPR045455">
    <property type="entry name" value="NrS-1_pol-like_helicase"/>
</dbReference>
<dbReference type="AlphaFoldDB" id="A0A512H928"/>